<accession>A0ABW5N926</accession>
<feature type="transmembrane region" description="Helical" evidence="1">
    <location>
        <begin position="12"/>
        <end position="36"/>
    </location>
</feature>
<keyword evidence="1" id="KW-0472">Membrane</keyword>
<evidence type="ECO:0000313" key="2">
    <source>
        <dbReference type="EMBL" id="MFD2592130.1"/>
    </source>
</evidence>
<gene>
    <name evidence="2" type="ORF">ACFSTE_14925</name>
</gene>
<proteinExistence type="predicted"/>
<dbReference type="RefSeq" id="WP_378253682.1">
    <property type="nucleotide sequence ID" value="NZ_JBHSJV010000001.1"/>
</dbReference>
<reference evidence="3" key="1">
    <citation type="journal article" date="2019" name="Int. J. Syst. Evol. Microbiol.">
        <title>The Global Catalogue of Microorganisms (GCM) 10K type strain sequencing project: providing services to taxonomists for standard genome sequencing and annotation.</title>
        <authorList>
            <consortium name="The Broad Institute Genomics Platform"/>
            <consortium name="The Broad Institute Genome Sequencing Center for Infectious Disease"/>
            <person name="Wu L."/>
            <person name="Ma J."/>
        </authorList>
    </citation>
    <scope>NUCLEOTIDE SEQUENCE [LARGE SCALE GENOMIC DNA]</scope>
    <source>
        <strain evidence="3">KCTC 42423</strain>
    </source>
</reference>
<protein>
    <submittedName>
        <fullName evidence="2">Uncharacterized protein</fullName>
    </submittedName>
</protein>
<keyword evidence="1" id="KW-0812">Transmembrane</keyword>
<feature type="transmembrane region" description="Helical" evidence="1">
    <location>
        <begin position="42"/>
        <end position="67"/>
    </location>
</feature>
<dbReference type="EMBL" id="JBHULX010000030">
    <property type="protein sequence ID" value="MFD2592130.1"/>
    <property type="molecule type" value="Genomic_DNA"/>
</dbReference>
<feature type="transmembrane region" description="Helical" evidence="1">
    <location>
        <begin position="147"/>
        <end position="169"/>
    </location>
</feature>
<organism evidence="2 3">
    <name type="scientific">Aquimarina hainanensis</name>
    <dbReference type="NCBI Taxonomy" id="1578017"/>
    <lineage>
        <taxon>Bacteria</taxon>
        <taxon>Pseudomonadati</taxon>
        <taxon>Bacteroidota</taxon>
        <taxon>Flavobacteriia</taxon>
        <taxon>Flavobacteriales</taxon>
        <taxon>Flavobacteriaceae</taxon>
        <taxon>Aquimarina</taxon>
    </lineage>
</organism>
<comment type="caution">
    <text evidence="2">The sequence shown here is derived from an EMBL/GenBank/DDBJ whole genome shotgun (WGS) entry which is preliminary data.</text>
</comment>
<evidence type="ECO:0000313" key="3">
    <source>
        <dbReference type="Proteomes" id="UP001597459"/>
    </source>
</evidence>
<feature type="transmembrane region" description="Helical" evidence="1">
    <location>
        <begin position="79"/>
        <end position="102"/>
    </location>
</feature>
<evidence type="ECO:0000256" key="1">
    <source>
        <dbReference type="SAM" id="Phobius"/>
    </source>
</evidence>
<keyword evidence="3" id="KW-1185">Reference proteome</keyword>
<keyword evidence="1" id="KW-1133">Transmembrane helix</keyword>
<name>A0ABW5N926_9FLAO</name>
<sequence>MKHYYKPSGKFSILSILYFLILSVTAFPILGVIYAYCIRYIPFVYINFLIAAGFGFGLGLLINIVVINKGKNRNPGVSAVLGTLGGAVALYVHWAVWVQLVIADGTPDAGMGQLFTLVTDPGMLGEWIAKINEVGTWGIRNNAVHGTFLSVIWGIEALIVIGISTLISFPRAKQPFCEQDGVWFEETVLPTLNYIGDAPKMVAELEKGTVTAFDEISLAATEEKDHSVITVYASKRGDCYVTVLNKKAKITDKGKIEHTDEAVVSYIRLNQSLKEQLLKFQSHTTTS</sequence>
<dbReference type="Proteomes" id="UP001597459">
    <property type="component" value="Unassembled WGS sequence"/>
</dbReference>